<dbReference type="SUPFAM" id="SSF55874">
    <property type="entry name" value="ATPase domain of HSP90 chaperone/DNA topoisomerase II/histidine kinase"/>
    <property type="match status" value="1"/>
</dbReference>
<evidence type="ECO:0000313" key="4">
    <source>
        <dbReference type="Proteomes" id="UP001596161"/>
    </source>
</evidence>
<dbReference type="PANTHER" id="PTHR34220">
    <property type="entry name" value="SENSOR HISTIDINE KINASE YPDA"/>
    <property type="match status" value="1"/>
</dbReference>
<keyword evidence="1" id="KW-0812">Transmembrane</keyword>
<dbReference type="InterPro" id="IPR050640">
    <property type="entry name" value="Bact_2-comp_sensor_kinase"/>
</dbReference>
<reference evidence="4" key="1">
    <citation type="journal article" date="2019" name="Int. J. Syst. Evol. Microbiol.">
        <title>The Global Catalogue of Microorganisms (GCM) 10K type strain sequencing project: providing services to taxonomists for standard genome sequencing and annotation.</title>
        <authorList>
            <consortium name="The Broad Institute Genomics Platform"/>
            <consortium name="The Broad Institute Genome Sequencing Center for Infectious Disease"/>
            <person name="Wu L."/>
            <person name="Ma J."/>
        </authorList>
    </citation>
    <scope>NUCLEOTIDE SEQUENCE [LARGE SCALE GENOMIC DNA]</scope>
    <source>
        <strain evidence="4">KACC 12602</strain>
    </source>
</reference>
<name>A0ABW0E7A9_9BACT</name>
<proteinExistence type="predicted"/>
<feature type="transmembrane region" description="Helical" evidence="1">
    <location>
        <begin position="20"/>
        <end position="42"/>
    </location>
</feature>
<gene>
    <name evidence="3" type="ORF">ACFPIB_02465</name>
</gene>
<comment type="caution">
    <text evidence="3">The sequence shown here is derived from an EMBL/GenBank/DDBJ whole genome shotgun (WGS) entry which is preliminary data.</text>
</comment>
<organism evidence="3 4">
    <name type="scientific">Adhaeribacter terreus</name>
    <dbReference type="NCBI Taxonomy" id="529703"/>
    <lineage>
        <taxon>Bacteria</taxon>
        <taxon>Pseudomonadati</taxon>
        <taxon>Bacteroidota</taxon>
        <taxon>Cytophagia</taxon>
        <taxon>Cytophagales</taxon>
        <taxon>Hymenobacteraceae</taxon>
        <taxon>Adhaeribacter</taxon>
    </lineage>
</organism>
<evidence type="ECO:0000313" key="3">
    <source>
        <dbReference type="EMBL" id="MFC5269456.1"/>
    </source>
</evidence>
<dbReference type="Pfam" id="PF06580">
    <property type="entry name" value="His_kinase"/>
    <property type="match status" value="1"/>
</dbReference>
<keyword evidence="1" id="KW-1133">Transmembrane helix</keyword>
<protein>
    <submittedName>
        <fullName evidence="3">Sensor histidine kinase</fullName>
        <ecNumber evidence="3">2.7.13.3</ecNumber>
    </submittedName>
</protein>
<dbReference type="InterPro" id="IPR010559">
    <property type="entry name" value="Sig_transdc_His_kin_internal"/>
</dbReference>
<keyword evidence="4" id="KW-1185">Reference proteome</keyword>
<feature type="transmembrane region" description="Helical" evidence="1">
    <location>
        <begin position="54"/>
        <end position="71"/>
    </location>
</feature>
<dbReference type="GO" id="GO:0004673">
    <property type="term" value="F:protein histidine kinase activity"/>
    <property type="evidence" value="ECO:0007669"/>
    <property type="project" value="UniProtKB-EC"/>
</dbReference>
<dbReference type="Gene3D" id="3.30.565.10">
    <property type="entry name" value="Histidine kinase-like ATPase, C-terminal domain"/>
    <property type="match status" value="1"/>
</dbReference>
<dbReference type="EMBL" id="JBHSKT010000001">
    <property type="protein sequence ID" value="MFC5269456.1"/>
    <property type="molecule type" value="Genomic_DNA"/>
</dbReference>
<keyword evidence="3" id="KW-0418">Kinase</keyword>
<evidence type="ECO:0000256" key="1">
    <source>
        <dbReference type="SAM" id="Phobius"/>
    </source>
</evidence>
<sequence>MPFIFFWTDNWEEAANILSAPFYWVFCILFGGLYFFNYYYLVPEFYQQKKFGKFWAILLALFIAFYFLKPFNGMLRQILQKTGVTYPPISLFRIDPVACILFIILVSLGLALRVIKQWRVTEKRALQAETEKANAELSFLKAQINPHFLFNTLNNIYSLSVDQHPETSASIMKLSNIMRYITDEATKDFVPLEDEVSCIADFIDLHKLRLGKNMTVDFTVSGTLQEKQISPLILMTYIENVFKYGISSHEEARITINLEVDDETIHFFCQNKIFAQPRVIERTGVGLKNTEKRLQHLYPDKHNLTISSNNGFYTVDLTLFA</sequence>
<dbReference type="Proteomes" id="UP001596161">
    <property type="component" value="Unassembled WGS sequence"/>
</dbReference>
<keyword evidence="1" id="KW-0472">Membrane</keyword>
<accession>A0ABW0E7A9</accession>
<evidence type="ECO:0000259" key="2">
    <source>
        <dbReference type="Pfam" id="PF06580"/>
    </source>
</evidence>
<keyword evidence="3" id="KW-0808">Transferase</keyword>
<dbReference type="InterPro" id="IPR036890">
    <property type="entry name" value="HATPase_C_sf"/>
</dbReference>
<dbReference type="RefSeq" id="WP_378015833.1">
    <property type="nucleotide sequence ID" value="NZ_JBHSKT010000001.1"/>
</dbReference>
<dbReference type="EC" id="2.7.13.3" evidence="3"/>
<feature type="domain" description="Signal transduction histidine kinase internal region" evidence="2">
    <location>
        <begin position="135"/>
        <end position="213"/>
    </location>
</feature>
<dbReference type="PANTHER" id="PTHR34220:SF7">
    <property type="entry name" value="SENSOR HISTIDINE KINASE YPDA"/>
    <property type="match status" value="1"/>
</dbReference>
<feature type="transmembrane region" description="Helical" evidence="1">
    <location>
        <begin position="91"/>
        <end position="115"/>
    </location>
</feature>